<proteinExistence type="predicted"/>
<evidence type="ECO:0000313" key="2">
    <source>
        <dbReference type="Proteomes" id="UP000274131"/>
    </source>
</evidence>
<reference evidence="1 2" key="2">
    <citation type="submission" date="2018-10" db="EMBL/GenBank/DDBJ databases">
        <authorList>
            <consortium name="Pathogen Informatics"/>
        </authorList>
    </citation>
    <scope>NUCLEOTIDE SEQUENCE [LARGE SCALE GENOMIC DNA]</scope>
</reference>
<gene>
    <name evidence="1" type="ORF">EVEC_LOCUS5065</name>
</gene>
<evidence type="ECO:0000313" key="3">
    <source>
        <dbReference type="WBParaSite" id="EVEC_0000543601-mRNA-1"/>
    </source>
</evidence>
<dbReference type="AlphaFoldDB" id="A0A0N4V5E5"/>
<organism evidence="3">
    <name type="scientific">Enterobius vermicularis</name>
    <name type="common">Human pinworm</name>
    <dbReference type="NCBI Taxonomy" id="51028"/>
    <lineage>
        <taxon>Eukaryota</taxon>
        <taxon>Metazoa</taxon>
        <taxon>Ecdysozoa</taxon>
        <taxon>Nematoda</taxon>
        <taxon>Chromadorea</taxon>
        <taxon>Rhabditida</taxon>
        <taxon>Spirurina</taxon>
        <taxon>Oxyuridomorpha</taxon>
        <taxon>Oxyuroidea</taxon>
        <taxon>Oxyuridae</taxon>
        <taxon>Enterobius</taxon>
    </lineage>
</organism>
<accession>A0A0N4V5E5</accession>
<evidence type="ECO:0000313" key="1">
    <source>
        <dbReference type="EMBL" id="VDD90314.1"/>
    </source>
</evidence>
<reference evidence="3" key="1">
    <citation type="submission" date="2017-02" db="UniProtKB">
        <authorList>
            <consortium name="WormBaseParasite"/>
        </authorList>
    </citation>
    <scope>IDENTIFICATION</scope>
</reference>
<keyword evidence="2" id="KW-1185">Reference proteome</keyword>
<sequence length="67" mass="7750">MELSTFSPENLCQLGARPLVDLTLADEQHELGVDGALEIFKRRLFQVLEKMQFYEVSENKVVFDVDF</sequence>
<name>A0A0N4V5E5_ENTVE</name>
<dbReference type="Proteomes" id="UP000274131">
    <property type="component" value="Unassembled WGS sequence"/>
</dbReference>
<dbReference type="EMBL" id="UXUI01008043">
    <property type="protein sequence ID" value="VDD90314.1"/>
    <property type="molecule type" value="Genomic_DNA"/>
</dbReference>
<dbReference type="WBParaSite" id="EVEC_0000543601-mRNA-1">
    <property type="protein sequence ID" value="EVEC_0000543601-mRNA-1"/>
    <property type="gene ID" value="EVEC_0000543601"/>
</dbReference>
<protein>
    <submittedName>
        <fullName evidence="3">Archease domain-containing protein</fullName>
    </submittedName>
</protein>
<dbReference type="OrthoDB" id="1856718at2759"/>